<protein>
    <submittedName>
        <fullName evidence="1">Uncharacterized protein</fullName>
    </submittedName>
</protein>
<sequence>MPRTRSKPNDLKKLGDTMAVPRYEGSSPLGCGMQVRRARVCTQELALIKEQDDELSIIDRETFKIRARAENYILCECRIAENGCIDPSWCNVKHTLHAVPRMERWCDLTTAEIDGGAHLLFWSGWARPSVLKLYGRWINKRTLRHALEHSHARTKHIGFYFSYTVQFDRELECTLVQLACPPGNGKRGKQIIEEIEDDWRFGTHAKPIDGTTTVGIN</sequence>
<evidence type="ECO:0000313" key="1">
    <source>
        <dbReference type="EMBL" id="QXN75411.1"/>
    </source>
</evidence>
<reference evidence="1" key="1">
    <citation type="submission" date="2021-02" db="EMBL/GenBank/DDBJ databases">
        <title>The hidden world within plants: metatranscriptomics unveil the complexity of wood microbiomes in grapevine.</title>
        <authorList>
            <person name="Nerva L."/>
            <person name="Garcia J.F."/>
            <person name="Favaretto F."/>
            <person name="Giudice G."/>
            <person name="Moffa L."/>
            <person name="Dario C."/>
            <person name="Riccardo V."/>
            <person name="Gambino G."/>
            <person name="Chitarra W."/>
        </authorList>
    </citation>
    <scope>NUCLEOTIDE SEQUENCE</scope>
</reference>
<organism evidence="1">
    <name type="scientific">Grapevine-associated negative single-stranded RNA virus 1</name>
    <dbReference type="NCBI Taxonomy" id="2814398"/>
    <lineage>
        <taxon>Viruses</taxon>
        <taxon>Riboviria</taxon>
        <taxon>Orthornavirae</taxon>
        <taxon>Negarnaviricota</taxon>
    </lineage>
</organism>
<dbReference type="EMBL" id="MW648503">
    <property type="protein sequence ID" value="QXN75411.1"/>
    <property type="molecule type" value="Genomic_RNA"/>
</dbReference>
<accession>A0A8F5MLY0</accession>
<name>A0A8F5MLY0_9VIRU</name>
<proteinExistence type="predicted"/>